<keyword evidence="2" id="KW-0805">Transcription regulation</keyword>
<dbReference type="GO" id="GO:0003700">
    <property type="term" value="F:DNA-binding transcription factor activity"/>
    <property type="evidence" value="ECO:0007669"/>
    <property type="project" value="InterPro"/>
</dbReference>
<keyword evidence="9" id="KW-1185">Reference proteome</keyword>
<keyword evidence="5" id="KW-0539">Nucleus</keyword>
<dbReference type="PANTHER" id="PTHR31442:SF28">
    <property type="entry name" value="TWO-COMPONENT RESPONSE REGULATOR ORR26"/>
    <property type="match status" value="1"/>
</dbReference>
<evidence type="ECO:0000256" key="5">
    <source>
        <dbReference type="ARBA" id="ARBA00023242"/>
    </source>
</evidence>
<dbReference type="AlphaFoldDB" id="A0AAV8PN68"/>
<proteinExistence type="predicted"/>
<dbReference type="InterPro" id="IPR044841">
    <property type="entry name" value="LUX/BOA-like"/>
</dbReference>
<evidence type="ECO:0000256" key="1">
    <source>
        <dbReference type="ARBA" id="ARBA00004123"/>
    </source>
</evidence>
<dbReference type="InterPro" id="IPR001005">
    <property type="entry name" value="SANT/Myb"/>
</dbReference>
<dbReference type="GO" id="GO:0003677">
    <property type="term" value="F:DNA binding"/>
    <property type="evidence" value="ECO:0007669"/>
    <property type="project" value="UniProtKB-KW"/>
</dbReference>
<dbReference type="Proteomes" id="UP001222027">
    <property type="component" value="Unassembled WGS sequence"/>
</dbReference>
<dbReference type="PANTHER" id="PTHR31442">
    <property type="entry name" value="HOMEODOMAIN-LIKE SUPERFAMILY PROTEIN-RELATED"/>
    <property type="match status" value="1"/>
</dbReference>
<reference evidence="8 9" key="1">
    <citation type="submission" date="2022-12" db="EMBL/GenBank/DDBJ databases">
        <title>Chromosome-scale assembly of the Ensete ventricosum genome.</title>
        <authorList>
            <person name="Dussert Y."/>
            <person name="Stocks J."/>
            <person name="Wendawek A."/>
            <person name="Woldeyes F."/>
            <person name="Nichols R.A."/>
            <person name="Borrell J.S."/>
        </authorList>
    </citation>
    <scope>NUCLEOTIDE SEQUENCE [LARGE SCALE GENOMIC DNA]</scope>
    <source>
        <strain evidence="9">cv. Maze</strain>
        <tissue evidence="8">Seeds</tissue>
    </source>
</reference>
<feature type="region of interest" description="Disordered" evidence="6">
    <location>
        <begin position="95"/>
        <end position="136"/>
    </location>
</feature>
<dbReference type="NCBIfam" id="TIGR01557">
    <property type="entry name" value="myb_SHAQKYF"/>
    <property type="match status" value="1"/>
</dbReference>
<protein>
    <recommendedName>
        <fullName evidence="7">Myb-like domain-containing protein</fullName>
    </recommendedName>
</protein>
<name>A0AAV8PN68_ENSVE</name>
<feature type="compositionally biased region" description="Polar residues" evidence="6">
    <location>
        <begin position="97"/>
        <end position="116"/>
    </location>
</feature>
<evidence type="ECO:0000256" key="2">
    <source>
        <dbReference type="ARBA" id="ARBA00023015"/>
    </source>
</evidence>
<accession>A0AAV8PN68</accession>
<comment type="subcellular location">
    <subcellularLocation>
        <location evidence="1">Nucleus</location>
    </subcellularLocation>
</comment>
<evidence type="ECO:0000259" key="7">
    <source>
        <dbReference type="Pfam" id="PF00249"/>
    </source>
</evidence>
<dbReference type="FunFam" id="1.10.10.60:FF:000007">
    <property type="entry name" value="Two-component response regulator"/>
    <property type="match status" value="1"/>
</dbReference>
<evidence type="ECO:0000313" key="8">
    <source>
        <dbReference type="EMBL" id="KAJ8494258.1"/>
    </source>
</evidence>
<keyword evidence="3" id="KW-0238">DNA-binding</keyword>
<organism evidence="8 9">
    <name type="scientific">Ensete ventricosum</name>
    <name type="common">Abyssinian banana</name>
    <name type="synonym">Musa ensete</name>
    <dbReference type="NCBI Taxonomy" id="4639"/>
    <lineage>
        <taxon>Eukaryota</taxon>
        <taxon>Viridiplantae</taxon>
        <taxon>Streptophyta</taxon>
        <taxon>Embryophyta</taxon>
        <taxon>Tracheophyta</taxon>
        <taxon>Spermatophyta</taxon>
        <taxon>Magnoliopsida</taxon>
        <taxon>Liliopsida</taxon>
        <taxon>Zingiberales</taxon>
        <taxon>Musaceae</taxon>
        <taxon>Ensete</taxon>
    </lineage>
</organism>
<keyword evidence="4" id="KW-0804">Transcription</keyword>
<evidence type="ECO:0000256" key="3">
    <source>
        <dbReference type="ARBA" id="ARBA00023125"/>
    </source>
</evidence>
<dbReference type="InterPro" id="IPR009057">
    <property type="entry name" value="Homeodomain-like_sf"/>
</dbReference>
<dbReference type="Gene3D" id="1.10.10.60">
    <property type="entry name" value="Homeodomain-like"/>
    <property type="match status" value="1"/>
</dbReference>
<feature type="compositionally biased region" description="Polar residues" evidence="6">
    <location>
        <begin position="123"/>
        <end position="136"/>
    </location>
</feature>
<evidence type="ECO:0000313" key="9">
    <source>
        <dbReference type="Proteomes" id="UP001222027"/>
    </source>
</evidence>
<dbReference type="InterPro" id="IPR006447">
    <property type="entry name" value="Myb_dom_plants"/>
</dbReference>
<gene>
    <name evidence="8" type="ORF">OPV22_015979</name>
</gene>
<dbReference type="EMBL" id="JAQQAF010000004">
    <property type="protein sequence ID" value="KAJ8494258.1"/>
    <property type="molecule type" value="Genomic_DNA"/>
</dbReference>
<feature type="domain" description="Myb-like" evidence="7">
    <location>
        <begin position="35"/>
        <end position="85"/>
    </location>
</feature>
<dbReference type="SUPFAM" id="SSF46689">
    <property type="entry name" value="Homeodomain-like"/>
    <property type="match status" value="1"/>
</dbReference>
<evidence type="ECO:0000256" key="4">
    <source>
        <dbReference type="ARBA" id="ARBA00023163"/>
    </source>
</evidence>
<comment type="caution">
    <text evidence="8">The sequence shown here is derived from an EMBL/GenBank/DDBJ whole genome shotgun (WGS) entry which is preliminary data.</text>
</comment>
<evidence type="ECO:0000256" key="6">
    <source>
        <dbReference type="SAM" id="MobiDB-lite"/>
    </source>
</evidence>
<dbReference type="Pfam" id="PF00249">
    <property type="entry name" value="Myb_DNA-binding"/>
    <property type="match status" value="1"/>
</dbReference>
<sequence length="435" mass="47185">MTTHSCFASKRKEMDFKEFGSDQELGDPCRLKKARVVWSVDLHQKFVNAVNQIGLDKVGPKKILDLMNIPGLTRENVASHLQKYRLYLSRLHKQSEDSSSTSPGNMPSDIINNDNAPNFKEVASSTNMQQRTADVGTSENLVQWITAAAADADADADADAKKMVPVQVIESEKGLIGDAPSSQNGKNSVPPLGALFSLEDVTPSAVEEKKAREPTTSKHQTCLHDGAPRMQQFMHYHHPGQGNGGMLDGYSYLSSSDHQVSFNLSDSSSSSPVVISSAAVGSEKDVGEMKPAPTTTDQGNAHFAAIPPVASLQIKHGMVQSNQEAGGICKLDGSPNTRGCSIEQAYNQECFPPLVCELGPKSESLPGDLHPCSIQKFGCFEDVGFGGADNFQHIISTPEIVQVQSDWYIGSELISSSDYLYETVDYQLIDERLFA</sequence>
<dbReference type="GO" id="GO:0005634">
    <property type="term" value="C:nucleus"/>
    <property type="evidence" value="ECO:0007669"/>
    <property type="project" value="UniProtKB-SubCell"/>
</dbReference>